<dbReference type="CDD" id="cd02440">
    <property type="entry name" value="AdoMet_MTases"/>
    <property type="match status" value="1"/>
</dbReference>
<evidence type="ECO:0000313" key="3">
    <source>
        <dbReference type="Proteomes" id="UP000032452"/>
    </source>
</evidence>
<dbReference type="Gene3D" id="3.40.50.150">
    <property type="entry name" value="Vaccinia Virus protein VP39"/>
    <property type="match status" value="1"/>
</dbReference>
<evidence type="ECO:0000313" key="2">
    <source>
        <dbReference type="EMBL" id="KJH72658.1"/>
    </source>
</evidence>
<gene>
    <name evidence="2" type="ORF">UH38_05960</name>
</gene>
<dbReference type="InterPro" id="IPR022744">
    <property type="entry name" value="MeTrfase_dom_put"/>
</dbReference>
<organism evidence="2 3">
    <name type="scientific">Aliterella atlantica CENA595</name>
    <dbReference type="NCBI Taxonomy" id="1618023"/>
    <lineage>
        <taxon>Bacteria</taxon>
        <taxon>Bacillati</taxon>
        <taxon>Cyanobacteriota</taxon>
        <taxon>Cyanophyceae</taxon>
        <taxon>Chroococcidiopsidales</taxon>
        <taxon>Aliterellaceae</taxon>
        <taxon>Aliterella</taxon>
    </lineage>
</organism>
<comment type="caution">
    <text evidence="2">The sequence shown here is derived from an EMBL/GenBank/DDBJ whole genome shotgun (WGS) entry which is preliminary data.</text>
</comment>
<proteinExistence type="predicted"/>
<dbReference type="PATRIC" id="fig|1618023.3.peg.2344"/>
<feature type="domain" description="Methyltransferase" evidence="1">
    <location>
        <begin position="1"/>
        <end position="220"/>
    </location>
</feature>
<dbReference type="STRING" id="1618023.UH38_05960"/>
<dbReference type="Pfam" id="PF12147">
    <property type="entry name" value="Methyltransf_20"/>
    <property type="match status" value="1"/>
</dbReference>
<reference evidence="2 3" key="1">
    <citation type="submission" date="2015-02" db="EMBL/GenBank/DDBJ databases">
        <title>Draft genome of a novel marine cyanobacterium (Chroococcales) isolated from South Atlantic Ocean.</title>
        <authorList>
            <person name="Rigonato J."/>
            <person name="Alvarenga D.O."/>
            <person name="Branco L.H."/>
            <person name="Varani A.M."/>
            <person name="Brandini F.P."/>
            <person name="Fiore M.F."/>
        </authorList>
    </citation>
    <scope>NUCLEOTIDE SEQUENCE [LARGE SCALE GENOMIC DNA]</scope>
    <source>
        <strain evidence="2 3">CENA595</strain>
    </source>
</reference>
<accession>A0A0D8ZV48</accession>
<dbReference type="InterPro" id="IPR029063">
    <property type="entry name" value="SAM-dependent_MTases_sf"/>
</dbReference>
<dbReference type="Proteomes" id="UP000032452">
    <property type="component" value="Unassembled WGS sequence"/>
</dbReference>
<dbReference type="OrthoDB" id="9806902at2"/>
<sequence length="251" mass="28627">MKYQILRFLLKTVGKLSKGISLGWRTGFDSGVMLEYVYENKPQGITPLGVLIDKIYLSNKVWDGVRSRRRMLVGQLQDAIAQYNRPQVFDLAAGVGSYLFLLPFDRASIIAGDYNQEAVNQGKAKALAQGRKDIIFKRNDAFNLTEFASKKVDILVSSGFFDILTEDDQIKTVLINGSTITQPGARWVFTIEEHHPDLKLLQESLVDLNQQPWKLVLRPARQLIDWAKPYGWELETLQRNEYFAVGTMVKR</sequence>
<name>A0A0D8ZV48_9CYAN</name>
<evidence type="ECO:0000259" key="1">
    <source>
        <dbReference type="Pfam" id="PF12147"/>
    </source>
</evidence>
<dbReference type="SUPFAM" id="SSF53335">
    <property type="entry name" value="S-adenosyl-L-methionine-dependent methyltransferases"/>
    <property type="match status" value="1"/>
</dbReference>
<dbReference type="AlphaFoldDB" id="A0A0D8ZV48"/>
<keyword evidence="3" id="KW-1185">Reference proteome</keyword>
<dbReference type="EMBL" id="JYON01000004">
    <property type="protein sequence ID" value="KJH72658.1"/>
    <property type="molecule type" value="Genomic_DNA"/>
</dbReference>
<protein>
    <recommendedName>
        <fullName evidence="1">Methyltransferase domain-containing protein</fullName>
    </recommendedName>
</protein>
<dbReference type="RefSeq" id="WP_045053718.1">
    <property type="nucleotide sequence ID" value="NZ_CAWMDP010000026.1"/>
</dbReference>